<dbReference type="RefSeq" id="WP_130058428.1">
    <property type="nucleotide sequence ID" value="NZ_RCXT01000003.1"/>
</dbReference>
<accession>A0A7J4XLW2</accession>
<sequence length="170" mass="19202">MIEKSRIKFTVSEETGEIIGFVSRPPKGKGSSKLKGVCEDSIYRKKICVLSAKLKGHILPDKLYDVELRPMFKQNGYIVESAVPALFEATIETIVVPKSIYQIKVEFGYKKIYFDPIDGKTPSSRTINGVVKVLDKRDDLENKAEVIGRFTKYAQELLRLMKADGYYVTG</sequence>
<evidence type="ECO:0000313" key="1">
    <source>
        <dbReference type="EMBL" id="KAA3767913.1"/>
    </source>
</evidence>
<dbReference type="Proteomes" id="UP000422221">
    <property type="component" value="Unassembled WGS sequence"/>
</dbReference>
<protein>
    <submittedName>
        <fullName evidence="1">Uncharacterized protein</fullName>
    </submittedName>
</protein>
<comment type="caution">
    <text evidence="1">The sequence shown here is derived from an EMBL/GenBank/DDBJ whole genome shotgun (WGS) entry which is preliminary data.</text>
</comment>
<organism evidence="1 2">
    <name type="scientific">Bacteroides salyersiae</name>
    <dbReference type="NCBI Taxonomy" id="291644"/>
    <lineage>
        <taxon>Bacteria</taxon>
        <taxon>Pseudomonadati</taxon>
        <taxon>Bacteroidota</taxon>
        <taxon>Bacteroidia</taxon>
        <taxon>Bacteroidales</taxon>
        <taxon>Bacteroidaceae</taxon>
        <taxon>Bacteroides</taxon>
    </lineage>
</organism>
<evidence type="ECO:0000313" key="2">
    <source>
        <dbReference type="Proteomes" id="UP000422221"/>
    </source>
</evidence>
<reference evidence="1 2" key="1">
    <citation type="journal article" date="2019" name="Nat. Med.">
        <title>A library of human gut bacterial isolates paired with longitudinal multiomics data enables mechanistic microbiome research.</title>
        <authorList>
            <person name="Poyet M."/>
            <person name="Groussin M."/>
            <person name="Gibbons S.M."/>
            <person name="Avila-Pacheco J."/>
            <person name="Jiang X."/>
            <person name="Kearney S.M."/>
            <person name="Perrotta A.R."/>
            <person name="Berdy B."/>
            <person name="Zhao S."/>
            <person name="Lieberman T.D."/>
            <person name="Swanson P.K."/>
            <person name="Smith M."/>
            <person name="Roesemann S."/>
            <person name="Alexander J.E."/>
            <person name="Rich S.A."/>
            <person name="Livny J."/>
            <person name="Vlamakis H."/>
            <person name="Clish C."/>
            <person name="Bullock K."/>
            <person name="Deik A."/>
            <person name="Scott J."/>
            <person name="Pierce K.A."/>
            <person name="Xavier R.J."/>
            <person name="Alm E.J."/>
        </authorList>
    </citation>
    <scope>NUCLEOTIDE SEQUENCE [LARGE SCALE GENOMIC DNA]</scope>
    <source>
        <strain evidence="1 2">BIOML-A10</strain>
    </source>
</reference>
<proteinExistence type="predicted"/>
<dbReference type="EMBL" id="VWMK01000004">
    <property type="protein sequence ID" value="KAA3767913.1"/>
    <property type="molecule type" value="Genomic_DNA"/>
</dbReference>
<dbReference type="AlphaFoldDB" id="A0A7J4XLW2"/>
<name>A0A7J4XLW2_9BACE</name>
<gene>
    <name evidence="1" type="ORF">F3F73_05835</name>
</gene>